<organism evidence="7 8">
    <name type="scientific">Rhizobium etli 8C-3</name>
    <dbReference type="NCBI Taxonomy" id="538025"/>
    <lineage>
        <taxon>Bacteria</taxon>
        <taxon>Pseudomonadati</taxon>
        <taxon>Pseudomonadota</taxon>
        <taxon>Alphaproteobacteria</taxon>
        <taxon>Hyphomicrobiales</taxon>
        <taxon>Rhizobiaceae</taxon>
        <taxon>Rhizobium/Agrobacterium group</taxon>
        <taxon>Rhizobium</taxon>
    </lineage>
</organism>
<keyword evidence="5 6" id="KW-0472">Membrane</keyword>
<dbReference type="AlphaFoldDB" id="A0A1L5PF32"/>
<evidence type="ECO:0000256" key="3">
    <source>
        <dbReference type="ARBA" id="ARBA00022692"/>
    </source>
</evidence>
<accession>A0A1L5PF32</accession>
<protein>
    <submittedName>
        <fullName evidence="7">Cytochrome-c oxidase subunit 4 domain-containing protein</fullName>
    </submittedName>
</protein>
<dbReference type="Proteomes" id="UP000185109">
    <property type="component" value="Plasmid pRsp8C3c"/>
</dbReference>
<name>A0A1L5PF32_RHIET</name>
<sequence>MTSEKLTDRALVYLIALTALTSAIAYFAHAVAGLGVLIIAAAPVALVKVRLVLTEFVHLRGRESPLVPSVVAWAALVLTMACLRLVALAVTGAS</sequence>
<geneLocation type="plasmid" evidence="8">
    <name>prsp8c3c</name>
</geneLocation>
<evidence type="ECO:0000313" key="8">
    <source>
        <dbReference type="Proteomes" id="UP000185109"/>
    </source>
</evidence>
<evidence type="ECO:0000256" key="1">
    <source>
        <dbReference type="ARBA" id="ARBA00004651"/>
    </source>
</evidence>
<evidence type="ECO:0000256" key="6">
    <source>
        <dbReference type="SAM" id="Phobius"/>
    </source>
</evidence>
<feature type="transmembrane region" description="Helical" evidence="6">
    <location>
        <begin position="12"/>
        <end position="28"/>
    </location>
</feature>
<dbReference type="RefSeq" id="WP_074064631.1">
    <property type="nucleotide sequence ID" value="NZ_CP017244.1"/>
</dbReference>
<evidence type="ECO:0000256" key="5">
    <source>
        <dbReference type="ARBA" id="ARBA00023136"/>
    </source>
</evidence>
<gene>
    <name evidence="7" type="ORF">AM571_PC01082</name>
</gene>
<evidence type="ECO:0000313" key="7">
    <source>
        <dbReference type="EMBL" id="APO78817.1"/>
    </source>
</evidence>
<feature type="transmembrane region" description="Helical" evidence="6">
    <location>
        <begin position="65"/>
        <end position="90"/>
    </location>
</feature>
<evidence type="ECO:0000256" key="2">
    <source>
        <dbReference type="ARBA" id="ARBA00022475"/>
    </source>
</evidence>
<dbReference type="EMBL" id="CP017244">
    <property type="protein sequence ID" value="APO78817.1"/>
    <property type="molecule type" value="Genomic_DNA"/>
</dbReference>
<reference evidence="7 8" key="1">
    <citation type="submission" date="2016-09" db="EMBL/GenBank/DDBJ databases">
        <title>The complete genome sequences of Rhizobium gallicum, symbiovars gallicum and phaseoli, symbionts associated to common bean (Phaseolus vulgaris).</title>
        <authorList>
            <person name="Bustos P."/>
            <person name="Santamaria R.I."/>
            <person name="Perez-Carrascal O.M."/>
            <person name="Juarez S."/>
            <person name="Lozano L."/>
            <person name="Martinez-Flores I."/>
            <person name="Martinez-Romero E."/>
            <person name="Cevallos M."/>
            <person name="Romero D."/>
            <person name="Davila G."/>
            <person name="Gonzalez V."/>
        </authorList>
    </citation>
    <scope>NUCLEOTIDE SEQUENCE [LARGE SCALE GENOMIC DNA]</scope>
    <source>
        <strain evidence="7 8">8C-3</strain>
        <plasmid evidence="8">Plasmid prsp8c3c</plasmid>
    </source>
</reference>
<keyword evidence="4 6" id="KW-1133">Transmembrane helix</keyword>
<dbReference type="GO" id="GO:0005886">
    <property type="term" value="C:plasma membrane"/>
    <property type="evidence" value="ECO:0007669"/>
    <property type="project" value="UniProtKB-SubCell"/>
</dbReference>
<dbReference type="InterPro" id="IPR005171">
    <property type="entry name" value="Cyt_c_oxidase_su4_prok"/>
</dbReference>
<dbReference type="Pfam" id="PF03626">
    <property type="entry name" value="COX4_pro"/>
    <property type="match status" value="1"/>
</dbReference>
<proteinExistence type="predicted"/>
<keyword evidence="7" id="KW-0614">Plasmid</keyword>
<evidence type="ECO:0000256" key="4">
    <source>
        <dbReference type="ARBA" id="ARBA00022989"/>
    </source>
</evidence>
<keyword evidence="3 6" id="KW-0812">Transmembrane</keyword>
<comment type="subcellular location">
    <subcellularLocation>
        <location evidence="1">Cell membrane</location>
        <topology evidence="1">Multi-pass membrane protein</topology>
    </subcellularLocation>
</comment>
<keyword evidence="2" id="KW-1003">Cell membrane</keyword>